<dbReference type="InterPro" id="IPR035914">
    <property type="entry name" value="Sperma_CUB_dom_sf"/>
</dbReference>
<keyword evidence="3" id="KW-0472">Membrane</keyword>
<evidence type="ECO:0000313" key="7">
    <source>
        <dbReference type="RefSeq" id="XP_029651459.1"/>
    </source>
</evidence>
<dbReference type="SUPFAM" id="SSF49854">
    <property type="entry name" value="Spermadhesin, CUB domain"/>
    <property type="match status" value="1"/>
</dbReference>
<evidence type="ECO:0000256" key="3">
    <source>
        <dbReference type="SAM" id="Phobius"/>
    </source>
</evidence>
<keyword evidence="1" id="KW-1015">Disulfide bond</keyword>
<evidence type="ECO:0000313" key="6">
    <source>
        <dbReference type="Proteomes" id="UP000515154"/>
    </source>
</evidence>
<protein>
    <submittedName>
        <fullName evidence="7">Uncharacterized protein LOC115224727</fullName>
    </submittedName>
</protein>
<feature type="transmembrane region" description="Helical" evidence="3">
    <location>
        <begin position="195"/>
        <end position="219"/>
    </location>
</feature>
<dbReference type="CDD" id="cd00041">
    <property type="entry name" value="CUB"/>
    <property type="match status" value="1"/>
</dbReference>
<dbReference type="Proteomes" id="UP000515154">
    <property type="component" value="Linkage group LG26"/>
</dbReference>
<feature type="chain" id="PRO_5028425092" evidence="4">
    <location>
        <begin position="28"/>
        <end position="321"/>
    </location>
</feature>
<evidence type="ECO:0000256" key="4">
    <source>
        <dbReference type="SAM" id="SignalP"/>
    </source>
</evidence>
<organism evidence="6 7">
    <name type="scientific">Octopus sinensis</name>
    <name type="common">East Asian common octopus</name>
    <dbReference type="NCBI Taxonomy" id="2607531"/>
    <lineage>
        <taxon>Eukaryota</taxon>
        <taxon>Metazoa</taxon>
        <taxon>Spiralia</taxon>
        <taxon>Lophotrochozoa</taxon>
        <taxon>Mollusca</taxon>
        <taxon>Cephalopoda</taxon>
        <taxon>Coleoidea</taxon>
        <taxon>Octopodiformes</taxon>
        <taxon>Octopoda</taxon>
        <taxon>Incirrata</taxon>
        <taxon>Octopodidae</taxon>
        <taxon>Octopus</taxon>
    </lineage>
</organism>
<keyword evidence="4" id="KW-0732">Signal</keyword>
<feature type="domain" description="CUB" evidence="5">
    <location>
        <begin position="14"/>
        <end position="161"/>
    </location>
</feature>
<dbReference type="InterPro" id="IPR000859">
    <property type="entry name" value="CUB_dom"/>
</dbReference>
<evidence type="ECO:0000256" key="1">
    <source>
        <dbReference type="ARBA" id="ARBA00023157"/>
    </source>
</evidence>
<dbReference type="RefSeq" id="XP_029651459.1">
    <property type="nucleotide sequence ID" value="XM_029795599.2"/>
</dbReference>
<gene>
    <name evidence="7" type="primary">LOC115224727</name>
</gene>
<dbReference type="Gene3D" id="2.60.120.290">
    <property type="entry name" value="Spermadhesin, CUB domain"/>
    <property type="match status" value="1"/>
</dbReference>
<keyword evidence="3" id="KW-1133">Transmembrane helix</keyword>
<dbReference type="PROSITE" id="PS01180">
    <property type="entry name" value="CUB"/>
    <property type="match status" value="1"/>
</dbReference>
<dbReference type="Pfam" id="PF00431">
    <property type="entry name" value="CUB"/>
    <property type="match status" value="1"/>
</dbReference>
<name>A0A6P7TIE6_9MOLL</name>
<evidence type="ECO:0000259" key="5">
    <source>
        <dbReference type="PROSITE" id="PS01180"/>
    </source>
</evidence>
<keyword evidence="6" id="KW-1185">Reference proteome</keyword>
<dbReference type="AlphaFoldDB" id="A0A6P7TIE6"/>
<evidence type="ECO:0000256" key="2">
    <source>
        <dbReference type="PROSITE-ProRule" id="PRU00059"/>
    </source>
</evidence>
<keyword evidence="3" id="KW-0812">Transmembrane</keyword>
<comment type="caution">
    <text evidence="2">Lacks conserved residue(s) required for the propagation of feature annotation.</text>
</comment>
<proteinExistence type="predicted"/>
<dbReference type="KEGG" id="osn:115224727"/>
<accession>A0A6P7TIE6</accession>
<reference evidence="7" key="1">
    <citation type="submission" date="2025-08" db="UniProtKB">
        <authorList>
            <consortium name="RefSeq"/>
        </authorList>
    </citation>
    <scope>IDENTIFICATION</scope>
</reference>
<feature type="signal peptide" evidence="4">
    <location>
        <begin position="1"/>
        <end position="27"/>
    </location>
</feature>
<sequence length="321" mass="36436">MKIYQFKLETLLICTGLLLSALPQVWSMTVMTEVSTSNQGLAQHPKQISTFNRSHTMLQQSYIRSTDFSLKRGLVTTIRWEFVDDYGIWGVMFDSFSIPYTDDCTSDYFSIWDASGRCNKLKICGDSIPEKFISCSSKIFVEYHSDSPGDTTNFKFRVEPGLNKDDVLKRFEKDFVMSRNSEKERVTISSEEEKVVIISLSVILPLALAILGILAFILARHTQQYKTSSQETILPTKCPSSKKYVHTGNEKDTTVVKLFVDTDKKPVKANKVRLQDVKTERVPLNSYADMPLNICSTVAVNDVPEEPVEFEDRPNGYLGLM</sequence>